<keyword evidence="2" id="KW-0064">Aspartyl protease</keyword>
<evidence type="ECO:0000256" key="2">
    <source>
        <dbReference type="RuleBase" id="RU000454"/>
    </source>
</evidence>
<keyword evidence="5" id="KW-1185">Reference proteome</keyword>
<dbReference type="InterPro" id="IPR034164">
    <property type="entry name" value="Pepsin-like_dom"/>
</dbReference>
<evidence type="ECO:0000313" key="4">
    <source>
        <dbReference type="EMBL" id="KAK6757273.1"/>
    </source>
</evidence>
<dbReference type="InterPro" id="IPR001969">
    <property type="entry name" value="Aspartic_peptidase_AS"/>
</dbReference>
<comment type="similarity">
    <text evidence="1 2">Belongs to the peptidase A1 family.</text>
</comment>
<dbReference type="PRINTS" id="PR00792">
    <property type="entry name" value="PEPSIN"/>
</dbReference>
<keyword evidence="2" id="KW-0378">Hydrolase</keyword>
<dbReference type="PANTHER" id="PTHR47966">
    <property type="entry name" value="BETA-SITE APP-CLEAVING ENZYME, ISOFORM A-RELATED"/>
    <property type="match status" value="1"/>
</dbReference>
<dbReference type="CDD" id="cd05471">
    <property type="entry name" value="pepsin_like"/>
    <property type="match status" value="1"/>
</dbReference>
<dbReference type="InterPro" id="IPR001461">
    <property type="entry name" value="Aspartic_peptidase_A1"/>
</dbReference>
<dbReference type="PANTHER" id="PTHR47966:SF44">
    <property type="entry name" value="PEPTIDASE A1 DOMAIN-CONTAINING PROTEIN"/>
    <property type="match status" value="1"/>
</dbReference>
<reference evidence="4 5" key="1">
    <citation type="submission" date="2023-08" db="EMBL/GenBank/DDBJ databases">
        <title>A Necator americanus chromosomal reference genome.</title>
        <authorList>
            <person name="Ilik V."/>
            <person name="Petrzelkova K.J."/>
            <person name="Pardy F."/>
            <person name="Fuh T."/>
            <person name="Niatou-Singa F.S."/>
            <person name="Gouil Q."/>
            <person name="Baker L."/>
            <person name="Ritchie M.E."/>
            <person name="Jex A.R."/>
            <person name="Gazzola D."/>
            <person name="Li H."/>
            <person name="Toshio Fujiwara R."/>
            <person name="Zhan B."/>
            <person name="Aroian R.V."/>
            <person name="Pafco B."/>
            <person name="Schwarz E.M."/>
        </authorList>
    </citation>
    <scope>NUCLEOTIDE SEQUENCE [LARGE SCALE GENOMIC DNA]</scope>
    <source>
        <strain evidence="4 5">Aroian</strain>
        <tissue evidence="4">Whole animal</tissue>
    </source>
</reference>
<dbReference type="Gene3D" id="2.40.70.10">
    <property type="entry name" value="Acid Proteases"/>
    <property type="match status" value="3"/>
</dbReference>
<evidence type="ECO:0000313" key="5">
    <source>
        <dbReference type="Proteomes" id="UP001303046"/>
    </source>
</evidence>
<sequence length="444" mass="49036">MFRTAVRVTSDVQEWIDAINLAQRIANSNGYTDNVTRMPDLGEQREYATVVESIKINFCLPFITDDLSKAIRASLVKCGLDDQAMRLTLAFLTLVGCTMAGVYKTQVLKVESPRLRMMREGTWTKFVEERNAIRIAMGNVVPQAVNDFTDVQYLGNVTLGTPEQAFTVVLDTGSANLWIPDSSCNNLACKNKRKFKASESSTYKKNGHPWSIQYGTGAAQGILGEETVRFGDQGTEQLVVPECGFGQASHLAPFFTHVHLDGILGLGFPELAVEDVVPPLNNAIKQGLLDQPIFTVFLKYVGGEENVPGGVYTYGGLDKENCGEVIAYEPLTSATYWQFKMEGIKAGYFSNKNGWEVMSDTGTSFIDLSLDLVIGGKSYTIKGRNLAVHAVKGNDEICVLPFFGKDSMGFGPQWLLGDPFIRQYCNIHDFEKKQIGFAESKQQD</sequence>
<dbReference type="PROSITE" id="PS51767">
    <property type="entry name" value="PEPTIDASE_A1"/>
    <property type="match status" value="1"/>
</dbReference>
<evidence type="ECO:0000256" key="1">
    <source>
        <dbReference type="ARBA" id="ARBA00007447"/>
    </source>
</evidence>
<dbReference type="Pfam" id="PF00026">
    <property type="entry name" value="Asp"/>
    <property type="match status" value="2"/>
</dbReference>
<gene>
    <name evidence="4" type="primary">Necator_chrV.g20018</name>
    <name evidence="4" type="ORF">RB195_015226</name>
</gene>
<keyword evidence="2" id="KW-0645">Protease</keyword>
<dbReference type="PROSITE" id="PS00141">
    <property type="entry name" value="ASP_PROTEASE"/>
    <property type="match status" value="1"/>
</dbReference>
<evidence type="ECO:0000259" key="3">
    <source>
        <dbReference type="PROSITE" id="PS51767"/>
    </source>
</evidence>
<accession>A0ABR1E3R6</accession>
<dbReference type="Proteomes" id="UP001303046">
    <property type="component" value="Unassembled WGS sequence"/>
</dbReference>
<comment type="caution">
    <text evidence="4">The sequence shown here is derived from an EMBL/GenBank/DDBJ whole genome shotgun (WGS) entry which is preliminary data.</text>
</comment>
<name>A0ABR1E3R6_NECAM</name>
<feature type="domain" description="Peptidase A1" evidence="3">
    <location>
        <begin position="153"/>
        <end position="444"/>
    </location>
</feature>
<dbReference type="SUPFAM" id="SSF50630">
    <property type="entry name" value="Acid proteases"/>
    <property type="match status" value="1"/>
</dbReference>
<dbReference type="InterPro" id="IPR021109">
    <property type="entry name" value="Peptidase_aspartic_dom_sf"/>
</dbReference>
<dbReference type="EMBL" id="JAVFWL010000005">
    <property type="protein sequence ID" value="KAK6757273.1"/>
    <property type="molecule type" value="Genomic_DNA"/>
</dbReference>
<dbReference type="InterPro" id="IPR033121">
    <property type="entry name" value="PEPTIDASE_A1"/>
</dbReference>
<organism evidence="4 5">
    <name type="scientific">Necator americanus</name>
    <name type="common">Human hookworm</name>
    <dbReference type="NCBI Taxonomy" id="51031"/>
    <lineage>
        <taxon>Eukaryota</taxon>
        <taxon>Metazoa</taxon>
        <taxon>Ecdysozoa</taxon>
        <taxon>Nematoda</taxon>
        <taxon>Chromadorea</taxon>
        <taxon>Rhabditida</taxon>
        <taxon>Rhabditina</taxon>
        <taxon>Rhabditomorpha</taxon>
        <taxon>Strongyloidea</taxon>
        <taxon>Ancylostomatidae</taxon>
        <taxon>Bunostominae</taxon>
        <taxon>Necator</taxon>
    </lineage>
</organism>
<proteinExistence type="inferred from homology"/>
<protein>
    <recommendedName>
        <fullName evidence="3">Peptidase A1 domain-containing protein</fullName>
    </recommendedName>
</protein>